<gene>
    <name evidence="2" type="ORF">PENTCL1PPCAC_8764</name>
</gene>
<reference evidence="2" key="1">
    <citation type="submission" date="2023-10" db="EMBL/GenBank/DDBJ databases">
        <title>Genome assembly of Pristionchus species.</title>
        <authorList>
            <person name="Yoshida K."/>
            <person name="Sommer R.J."/>
        </authorList>
    </citation>
    <scope>NUCLEOTIDE SEQUENCE</scope>
    <source>
        <strain evidence="2">RS0144</strain>
    </source>
</reference>
<dbReference type="GO" id="GO:0006508">
    <property type="term" value="P:proteolysis"/>
    <property type="evidence" value="ECO:0007669"/>
    <property type="project" value="InterPro"/>
</dbReference>
<feature type="compositionally biased region" description="Low complexity" evidence="1">
    <location>
        <begin position="34"/>
        <end position="68"/>
    </location>
</feature>
<sequence>MSKLLGATMALVVTALGVAIASLVFNILIFSNQSSTPDSSDPSTTVLPVTTPTTTVPSTSVPSITESSAGVPDVFSISDPDILTNSHDNCPTLDDVSKDPSWKEAADRLLATADLSADPCDDFYQFAC</sequence>
<organism evidence="2 3">
    <name type="scientific">Pristionchus entomophagus</name>
    <dbReference type="NCBI Taxonomy" id="358040"/>
    <lineage>
        <taxon>Eukaryota</taxon>
        <taxon>Metazoa</taxon>
        <taxon>Ecdysozoa</taxon>
        <taxon>Nematoda</taxon>
        <taxon>Chromadorea</taxon>
        <taxon>Rhabditida</taxon>
        <taxon>Rhabditina</taxon>
        <taxon>Diplogasteromorpha</taxon>
        <taxon>Diplogasteroidea</taxon>
        <taxon>Neodiplogasteridae</taxon>
        <taxon>Pristionchus</taxon>
    </lineage>
</organism>
<evidence type="ECO:0000256" key="1">
    <source>
        <dbReference type="SAM" id="MobiDB-lite"/>
    </source>
</evidence>
<proteinExistence type="predicted"/>
<evidence type="ECO:0000313" key="3">
    <source>
        <dbReference type="Proteomes" id="UP001432027"/>
    </source>
</evidence>
<name>A0AAV5STC1_9BILA</name>
<dbReference type="GO" id="GO:0004222">
    <property type="term" value="F:metalloendopeptidase activity"/>
    <property type="evidence" value="ECO:0007669"/>
    <property type="project" value="InterPro"/>
</dbReference>
<evidence type="ECO:0000313" key="2">
    <source>
        <dbReference type="EMBL" id="GMS86591.1"/>
    </source>
</evidence>
<dbReference type="InterPro" id="IPR000718">
    <property type="entry name" value="Peptidase_M13"/>
</dbReference>
<comment type="caution">
    <text evidence="2">The sequence shown here is derived from an EMBL/GenBank/DDBJ whole genome shotgun (WGS) entry which is preliminary data.</text>
</comment>
<accession>A0AAV5STC1</accession>
<protein>
    <submittedName>
        <fullName evidence="2">Uncharacterized protein</fullName>
    </submittedName>
</protein>
<dbReference type="EMBL" id="BTSX01000002">
    <property type="protein sequence ID" value="GMS86591.1"/>
    <property type="molecule type" value="Genomic_DNA"/>
</dbReference>
<dbReference type="PROSITE" id="PS51885">
    <property type="entry name" value="NEPRILYSIN"/>
    <property type="match status" value="1"/>
</dbReference>
<dbReference type="AlphaFoldDB" id="A0AAV5STC1"/>
<dbReference type="Proteomes" id="UP001432027">
    <property type="component" value="Unassembled WGS sequence"/>
</dbReference>
<feature type="region of interest" description="Disordered" evidence="1">
    <location>
        <begin position="33"/>
        <end position="68"/>
    </location>
</feature>
<dbReference type="SUPFAM" id="SSF55486">
    <property type="entry name" value="Metalloproteases ('zincins'), catalytic domain"/>
    <property type="match status" value="1"/>
</dbReference>
<keyword evidence="3" id="KW-1185">Reference proteome</keyword>